<proteinExistence type="predicted"/>
<dbReference type="EMBL" id="JADFFL010000006">
    <property type="protein sequence ID" value="MBE9663428.1"/>
    <property type="molecule type" value="Genomic_DNA"/>
</dbReference>
<sequence>MLAMFMLLPFNRVQAGGIIVPGPSVVRVWQDTIPTPDSIRIQQLANLISYQYNRGERNWDIIVGCADKIWSIDSGAYYKQSVLYYIADAKFNIGDHAGALKDLLALYDIYSKSRTKIYGSRDMKEKLAQCYLRLERPEPAVMLYANIALPQAFAQVFKVCKDYNNRKLYRRAVDTAIAGHQEAFTHFNIDRYSRWSKTFVAKGHYPAHVLIDYAYLLLMVNRPQKALKVINMPLQASPGNEADESMLAMVRAMAQYLIKPGSFNSIKMDFTASVTTHGKITYQGYSPLSDWLKYSDIPMGRRQGLLELEAIAK</sequence>
<comment type="caution">
    <text evidence="1">The sequence shown here is derived from an EMBL/GenBank/DDBJ whole genome shotgun (WGS) entry which is preliminary data.</text>
</comment>
<dbReference type="InterPro" id="IPR011990">
    <property type="entry name" value="TPR-like_helical_dom_sf"/>
</dbReference>
<name>A0A929L0Q0_9SPHI</name>
<protein>
    <submittedName>
        <fullName evidence="1">Uncharacterized protein</fullName>
    </submittedName>
</protein>
<dbReference type="Gene3D" id="1.25.40.10">
    <property type="entry name" value="Tetratricopeptide repeat domain"/>
    <property type="match status" value="1"/>
</dbReference>
<evidence type="ECO:0000313" key="1">
    <source>
        <dbReference type="EMBL" id="MBE9663428.1"/>
    </source>
</evidence>
<dbReference type="AlphaFoldDB" id="A0A929L0Q0"/>
<dbReference type="SUPFAM" id="SSF48452">
    <property type="entry name" value="TPR-like"/>
    <property type="match status" value="1"/>
</dbReference>
<dbReference type="Proteomes" id="UP000622475">
    <property type="component" value="Unassembled WGS sequence"/>
</dbReference>
<keyword evidence="2" id="KW-1185">Reference proteome</keyword>
<dbReference type="RefSeq" id="WP_194112660.1">
    <property type="nucleotide sequence ID" value="NZ_JADFFL010000006.1"/>
</dbReference>
<gene>
    <name evidence="1" type="ORF">IRJ16_16190</name>
</gene>
<reference evidence="1" key="1">
    <citation type="submission" date="2020-10" db="EMBL/GenBank/DDBJ databases">
        <title>Mucilaginibacter mali sp. nov., isolated from rhizosphere soil of apple orchard.</title>
        <authorList>
            <person name="Lee J.-S."/>
            <person name="Kim H.S."/>
            <person name="Kim J.-S."/>
        </authorList>
    </citation>
    <scope>NUCLEOTIDE SEQUENCE</scope>
    <source>
        <strain evidence="1">KCTC 22746</strain>
    </source>
</reference>
<organism evidence="1 2">
    <name type="scientific">Mucilaginibacter myungsuensis</name>
    <dbReference type="NCBI Taxonomy" id="649104"/>
    <lineage>
        <taxon>Bacteria</taxon>
        <taxon>Pseudomonadati</taxon>
        <taxon>Bacteroidota</taxon>
        <taxon>Sphingobacteriia</taxon>
        <taxon>Sphingobacteriales</taxon>
        <taxon>Sphingobacteriaceae</taxon>
        <taxon>Mucilaginibacter</taxon>
    </lineage>
</organism>
<accession>A0A929L0Q0</accession>
<evidence type="ECO:0000313" key="2">
    <source>
        <dbReference type="Proteomes" id="UP000622475"/>
    </source>
</evidence>